<dbReference type="EMBL" id="VFIA01000092">
    <property type="protein sequence ID" value="MBC3795204.1"/>
    <property type="molecule type" value="Genomic_DNA"/>
</dbReference>
<evidence type="ECO:0000313" key="1">
    <source>
        <dbReference type="EMBL" id="MBC3795204.1"/>
    </source>
</evidence>
<accession>A0ABR6WFB3</accession>
<sequence length="58" mass="6347">MNPILNEILEIPERAGEVLASTIDPLPLHVPYLGMGSSYFAPLAFKYMGVPIYPELAS</sequence>
<proteinExistence type="predicted"/>
<evidence type="ECO:0000313" key="2">
    <source>
        <dbReference type="Proteomes" id="UP000700732"/>
    </source>
</evidence>
<dbReference type="RefSeq" id="WP_186742423.1">
    <property type="nucleotide sequence ID" value="NZ_VFIA01000092.1"/>
</dbReference>
<keyword evidence="2" id="KW-1185">Reference proteome</keyword>
<comment type="caution">
    <text evidence="1">The sequence shown here is derived from an EMBL/GenBank/DDBJ whole genome shotgun (WGS) entry which is preliminary data.</text>
</comment>
<dbReference type="Proteomes" id="UP000700732">
    <property type="component" value="Unassembled WGS sequence"/>
</dbReference>
<name>A0ABR6WFB3_9BACT</name>
<gene>
    <name evidence="1" type="ORF">FH603_5739</name>
</gene>
<protein>
    <submittedName>
        <fullName evidence="1">Uncharacterized protein</fullName>
    </submittedName>
</protein>
<reference evidence="1 2" key="1">
    <citation type="submission" date="2019-06" db="EMBL/GenBank/DDBJ databases">
        <title>Spirosoma utsteinense sp. nov. isolated from Antarctic ice-free soils.</title>
        <authorList>
            <person name="Tahon G."/>
        </authorList>
    </citation>
    <scope>NUCLEOTIDE SEQUENCE [LARGE SCALE GENOMIC DNA]</scope>
    <source>
        <strain evidence="1 2">LMG 31447</strain>
    </source>
</reference>
<organism evidence="1 2">
    <name type="scientific">Spirosoma utsteinense</name>
    <dbReference type="NCBI Taxonomy" id="2585773"/>
    <lineage>
        <taxon>Bacteria</taxon>
        <taxon>Pseudomonadati</taxon>
        <taxon>Bacteroidota</taxon>
        <taxon>Cytophagia</taxon>
        <taxon>Cytophagales</taxon>
        <taxon>Cytophagaceae</taxon>
        <taxon>Spirosoma</taxon>
    </lineage>
</organism>